<keyword evidence="4" id="KW-1185">Reference proteome</keyword>
<dbReference type="OrthoDB" id="199930at2759"/>
<dbReference type="InterPro" id="IPR016024">
    <property type="entry name" value="ARM-type_fold"/>
</dbReference>
<name>A0A0C9SMW7_PAXIN</name>
<accession>A0A0C9SMW7</accession>
<comment type="subcellular location">
    <subcellularLocation>
        <location evidence="1">Cytoplasm</location>
    </subcellularLocation>
</comment>
<reference evidence="4" key="2">
    <citation type="submission" date="2015-01" db="EMBL/GenBank/DDBJ databases">
        <title>Evolutionary Origins and Diversification of the Mycorrhizal Mutualists.</title>
        <authorList>
            <consortium name="DOE Joint Genome Institute"/>
            <consortium name="Mycorrhizal Genomics Consortium"/>
            <person name="Kohler A."/>
            <person name="Kuo A."/>
            <person name="Nagy L.G."/>
            <person name="Floudas D."/>
            <person name="Copeland A."/>
            <person name="Barry K.W."/>
            <person name="Cichocki N."/>
            <person name="Veneault-Fourrey C."/>
            <person name="LaButti K."/>
            <person name="Lindquist E.A."/>
            <person name="Lipzen A."/>
            <person name="Lundell T."/>
            <person name="Morin E."/>
            <person name="Murat C."/>
            <person name="Riley R."/>
            <person name="Ohm R."/>
            <person name="Sun H."/>
            <person name="Tunlid A."/>
            <person name="Henrissat B."/>
            <person name="Grigoriev I.V."/>
            <person name="Hibbett D.S."/>
            <person name="Martin F."/>
        </authorList>
    </citation>
    <scope>NUCLEOTIDE SEQUENCE [LARGE SCALE GENOMIC DNA]</scope>
    <source>
        <strain evidence="4">ATCC 200175</strain>
    </source>
</reference>
<gene>
    <name evidence="3" type="ORF">PAXINDRAFT_19904</name>
</gene>
<evidence type="ECO:0008006" key="5">
    <source>
        <dbReference type="Google" id="ProtNLM"/>
    </source>
</evidence>
<dbReference type="EMBL" id="KN820109">
    <property type="protein sequence ID" value="KIJ06894.1"/>
    <property type="molecule type" value="Genomic_DNA"/>
</dbReference>
<evidence type="ECO:0000313" key="4">
    <source>
        <dbReference type="Proteomes" id="UP000053647"/>
    </source>
</evidence>
<dbReference type="AlphaFoldDB" id="A0A0C9SMW7"/>
<proteinExistence type="predicted"/>
<evidence type="ECO:0000313" key="3">
    <source>
        <dbReference type="EMBL" id="KIJ06894.1"/>
    </source>
</evidence>
<sequence>MLLHPSANMLQQFEAIMALTNLASHGTTCAARIADVPRVLDKVELLMLEDHTLIRRASTELICNLIAGSENVFERYGGGLEPSGKKTRGKLCKSKIQVLLAMSDVEDVPTRLAASGALATLTSSPTACDGILELQTEYHRAFLILAQLIDPGVHHGDDVAEGEDSIQKSDPGLVHRGVVCIRNVLLNPQSSLPRPALAEEVENAGLLGVFERLLKGELGSFSEAILPPAAEVTNKLVELFSSDQ</sequence>
<dbReference type="SUPFAM" id="SSF48371">
    <property type="entry name" value="ARM repeat"/>
    <property type="match status" value="1"/>
</dbReference>
<evidence type="ECO:0000256" key="1">
    <source>
        <dbReference type="ARBA" id="ARBA00004496"/>
    </source>
</evidence>
<organism evidence="3 4">
    <name type="scientific">Paxillus involutus ATCC 200175</name>
    <dbReference type="NCBI Taxonomy" id="664439"/>
    <lineage>
        <taxon>Eukaryota</taxon>
        <taxon>Fungi</taxon>
        <taxon>Dikarya</taxon>
        <taxon>Basidiomycota</taxon>
        <taxon>Agaricomycotina</taxon>
        <taxon>Agaricomycetes</taxon>
        <taxon>Agaricomycetidae</taxon>
        <taxon>Boletales</taxon>
        <taxon>Paxilineae</taxon>
        <taxon>Paxillaceae</taxon>
        <taxon>Paxillus</taxon>
    </lineage>
</organism>
<dbReference type="GO" id="GO:0005737">
    <property type="term" value="C:cytoplasm"/>
    <property type="evidence" value="ECO:0007669"/>
    <property type="project" value="UniProtKB-SubCell"/>
</dbReference>
<dbReference type="InterPro" id="IPR011989">
    <property type="entry name" value="ARM-like"/>
</dbReference>
<dbReference type="PANTHER" id="PTHR45994:SF1">
    <property type="entry name" value="FI21225P1"/>
    <property type="match status" value="1"/>
</dbReference>
<keyword evidence="2" id="KW-0963">Cytoplasm</keyword>
<dbReference type="Proteomes" id="UP000053647">
    <property type="component" value="Unassembled WGS sequence"/>
</dbReference>
<dbReference type="GO" id="GO:0051879">
    <property type="term" value="F:Hsp90 protein binding"/>
    <property type="evidence" value="ECO:0007669"/>
    <property type="project" value="TreeGrafter"/>
</dbReference>
<dbReference type="Gene3D" id="1.25.10.10">
    <property type="entry name" value="Leucine-rich Repeat Variant"/>
    <property type="match status" value="1"/>
</dbReference>
<evidence type="ECO:0000256" key="2">
    <source>
        <dbReference type="ARBA" id="ARBA00022490"/>
    </source>
</evidence>
<dbReference type="HOGENOM" id="CLU_1138322_0_0_1"/>
<protein>
    <recommendedName>
        <fullName evidence="5">Protein HGH1 homolog</fullName>
    </recommendedName>
</protein>
<reference evidence="3 4" key="1">
    <citation type="submission" date="2014-06" db="EMBL/GenBank/DDBJ databases">
        <authorList>
            <consortium name="DOE Joint Genome Institute"/>
            <person name="Kuo A."/>
            <person name="Kohler A."/>
            <person name="Nagy L.G."/>
            <person name="Floudas D."/>
            <person name="Copeland A."/>
            <person name="Barry K.W."/>
            <person name="Cichocki N."/>
            <person name="Veneault-Fourrey C."/>
            <person name="LaButti K."/>
            <person name="Lindquist E.A."/>
            <person name="Lipzen A."/>
            <person name="Lundell T."/>
            <person name="Morin E."/>
            <person name="Murat C."/>
            <person name="Sun H."/>
            <person name="Tunlid A."/>
            <person name="Henrissat B."/>
            <person name="Grigoriev I.V."/>
            <person name="Hibbett D.S."/>
            <person name="Martin F."/>
            <person name="Nordberg H.P."/>
            <person name="Cantor M.N."/>
            <person name="Hua S.X."/>
        </authorList>
    </citation>
    <scope>NUCLEOTIDE SEQUENCE [LARGE SCALE GENOMIC DNA]</scope>
    <source>
        <strain evidence="3 4">ATCC 200175</strain>
    </source>
</reference>
<dbReference type="PANTHER" id="PTHR45994">
    <property type="entry name" value="FI21225P1"/>
    <property type="match status" value="1"/>
</dbReference>